<dbReference type="GO" id="GO:0010181">
    <property type="term" value="F:FMN binding"/>
    <property type="evidence" value="ECO:0007669"/>
    <property type="project" value="InterPro"/>
</dbReference>
<evidence type="ECO:0000313" key="2">
    <source>
        <dbReference type="EMBL" id="HHJ64128.1"/>
    </source>
</evidence>
<gene>
    <name evidence="2" type="ORF">ENJ61_04395</name>
</gene>
<dbReference type="EMBL" id="DRNB01000160">
    <property type="protein sequence ID" value="HHJ64128.1"/>
    <property type="molecule type" value="Genomic_DNA"/>
</dbReference>
<name>A0A7C5L7D2_AQUAO</name>
<organism evidence="2">
    <name type="scientific">Aquifex aeolicus</name>
    <dbReference type="NCBI Taxonomy" id="63363"/>
    <lineage>
        <taxon>Bacteria</taxon>
        <taxon>Pseudomonadati</taxon>
        <taxon>Aquificota</taxon>
        <taxon>Aquificia</taxon>
        <taxon>Aquificales</taxon>
        <taxon>Aquificaceae</taxon>
        <taxon>Aquifex</taxon>
    </lineage>
</organism>
<feature type="domain" description="FMN-binding" evidence="1">
    <location>
        <begin position="76"/>
        <end position="164"/>
    </location>
</feature>
<accession>A0A7C5L7D2</accession>
<dbReference type="SMART" id="SM00900">
    <property type="entry name" value="FMN_bind"/>
    <property type="match status" value="1"/>
</dbReference>
<dbReference type="GO" id="GO:0016020">
    <property type="term" value="C:membrane"/>
    <property type="evidence" value="ECO:0007669"/>
    <property type="project" value="InterPro"/>
</dbReference>
<dbReference type="Pfam" id="PF04205">
    <property type="entry name" value="FMN_bind"/>
    <property type="match status" value="1"/>
</dbReference>
<dbReference type="Proteomes" id="UP000885792">
    <property type="component" value="Unassembled WGS sequence"/>
</dbReference>
<dbReference type="InterPro" id="IPR007329">
    <property type="entry name" value="FMN-bd"/>
</dbReference>
<sequence length="359" mass="41011">MPLSLSLFILLISLLLYSAPSSGQWSFFEHRYEYKLSDVIEADRFVKKGKYWEAYRNGKLVGYVLISKDWTPEMIGYSGKHMETLIGMDPEGNITGVKLIYHSEPIVMIGLSEKQYHEFLKQYKGKNIKKELKVGREISMDAITGATVTAVVQNSIIVNSARLLAEQLGILKVAVAKGRKIKKTYEKLSWKELLKTGAVKHIKVTEKDLGLGGEEVYLELYFAVIDPPSVGRNLLRDSLYRDAMERKARFVLLIFSPRGKISFKGKGFARGGLFEGFNLEQGGITHIFRETDYRILSRKDLKVKEITSFKEGGLFFVTNPNIDPTREFIFNLIVPYRVGGEKKIKTFSVPYRIPRRFLE</sequence>
<dbReference type="AlphaFoldDB" id="A0A7C5L7D2"/>
<evidence type="ECO:0000259" key="1">
    <source>
        <dbReference type="SMART" id="SM00900"/>
    </source>
</evidence>
<comment type="caution">
    <text evidence="2">The sequence shown here is derived from an EMBL/GenBank/DDBJ whole genome shotgun (WGS) entry which is preliminary data.</text>
</comment>
<protein>
    <submittedName>
        <fullName evidence="2">FMN-binding protein</fullName>
    </submittedName>
</protein>
<proteinExistence type="predicted"/>
<reference evidence="2" key="1">
    <citation type="journal article" date="2020" name="mSystems">
        <title>Genome- and Community-Level Interaction Insights into Carbon Utilization and Element Cycling Functions of Hydrothermarchaeota in Hydrothermal Sediment.</title>
        <authorList>
            <person name="Zhou Z."/>
            <person name="Liu Y."/>
            <person name="Xu W."/>
            <person name="Pan J."/>
            <person name="Luo Z.H."/>
            <person name="Li M."/>
        </authorList>
    </citation>
    <scope>NUCLEOTIDE SEQUENCE [LARGE SCALE GENOMIC DNA]</scope>
    <source>
        <strain evidence="2">HyVt-501</strain>
    </source>
</reference>